<evidence type="ECO:0000256" key="1">
    <source>
        <dbReference type="ARBA" id="ARBA00022908"/>
    </source>
</evidence>
<dbReference type="SUPFAM" id="SSF53041">
    <property type="entry name" value="Resolvase-like"/>
    <property type="match status" value="1"/>
</dbReference>
<protein>
    <submittedName>
        <fullName evidence="6">Resolvase</fullName>
    </submittedName>
</protein>
<name>A0A0U2VM07_9ENTE</name>
<evidence type="ECO:0000313" key="6">
    <source>
        <dbReference type="EMBL" id="ALS38492.1"/>
    </source>
</evidence>
<dbReference type="STRING" id="118060.ATZ35_15465"/>
<keyword evidence="2" id="KW-0238">DNA-binding</keyword>
<dbReference type="PANTHER" id="PTHR30461">
    <property type="entry name" value="DNA-INVERTASE FROM LAMBDOID PROPHAGE"/>
    <property type="match status" value="1"/>
</dbReference>
<dbReference type="PROSITE" id="PS51736">
    <property type="entry name" value="RECOMBINASES_3"/>
    <property type="match status" value="1"/>
</dbReference>
<dbReference type="KEGG" id="erx:ATZ35_15465"/>
<keyword evidence="3" id="KW-0233">DNA recombination</keyword>
<keyword evidence="1" id="KW-0229">DNA integration</keyword>
<sequence length="190" mass="21971">MAKTIAYGRTSTNKQDLGIEVQLEAFKPFKPDKIFTEQVSGRKTDREELTKALKKLETGDTFLIYRIDRLSRSVRQLINLEADLRERNIHLKIIHENIDTSTAMGRLIFNILATFAEMESENVSLRTKSALQQAKKNGVILGKKRIDEETEQKIVEMYISGNYILQEIAEYCDVCLKTIYNVRKRNNLLN</sequence>
<organism evidence="6 7">
    <name type="scientific">Enterococcus rotai</name>
    <dbReference type="NCBI Taxonomy" id="118060"/>
    <lineage>
        <taxon>Bacteria</taxon>
        <taxon>Bacillati</taxon>
        <taxon>Bacillota</taxon>
        <taxon>Bacilli</taxon>
        <taxon>Lactobacillales</taxon>
        <taxon>Enterococcaceae</taxon>
        <taxon>Enterococcus</taxon>
    </lineage>
</organism>
<dbReference type="InterPro" id="IPR050639">
    <property type="entry name" value="SSR_resolvase"/>
</dbReference>
<dbReference type="GO" id="GO:0015074">
    <property type="term" value="P:DNA integration"/>
    <property type="evidence" value="ECO:0007669"/>
    <property type="project" value="UniProtKB-KW"/>
</dbReference>
<reference evidence="7" key="1">
    <citation type="submission" date="2015-12" db="EMBL/GenBank/DDBJ databases">
        <authorList>
            <person name="Lauer A."/>
            <person name="Humrighouse B."/>
            <person name="Loparev V."/>
            <person name="Shewmaker P.L."/>
            <person name="Whitney A.M."/>
            <person name="McLaughlin R.W."/>
        </authorList>
    </citation>
    <scope>NUCLEOTIDE SEQUENCE [LARGE SCALE GENOMIC DNA]</scope>
    <source>
        <strain evidence="7">LMG 26678</strain>
    </source>
</reference>
<feature type="active site" description="O-(5'-phospho-DNA)-serine intermediate" evidence="4">
    <location>
        <position position="11"/>
    </location>
</feature>
<dbReference type="Gene3D" id="3.40.50.1390">
    <property type="entry name" value="Resolvase, N-terminal catalytic domain"/>
    <property type="match status" value="1"/>
</dbReference>
<feature type="domain" description="Resolvase/invertase-type recombinase catalytic" evidence="5">
    <location>
        <begin position="3"/>
        <end position="138"/>
    </location>
</feature>
<accession>A0A0U2VM07</accession>
<dbReference type="GO" id="GO:0003677">
    <property type="term" value="F:DNA binding"/>
    <property type="evidence" value="ECO:0007669"/>
    <property type="project" value="UniProtKB-KW"/>
</dbReference>
<dbReference type="CDD" id="cd03768">
    <property type="entry name" value="SR_ResInv"/>
    <property type="match status" value="1"/>
</dbReference>
<dbReference type="SMART" id="SM00857">
    <property type="entry name" value="Resolvase"/>
    <property type="match status" value="1"/>
</dbReference>
<dbReference type="GO" id="GO:0000150">
    <property type="term" value="F:DNA strand exchange activity"/>
    <property type="evidence" value="ECO:0007669"/>
    <property type="project" value="InterPro"/>
</dbReference>
<keyword evidence="7" id="KW-1185">Reference proteome</keyword>
<evidence type="ECO:0000256" key="4">
    <source>
        <dbReference type="PIRSR" id="PIRSR606118-50"/>
    </source>
</evidence>
<dbReference type="Proteomes" id="UP000067523">
    <property type="component" value="Chromosome"/>
</dbReference>
<dbReference type="PANTHER" id="PTHR30461:SF2">
    <property type="entry name" value="SERINE RECOMBINASE PINE-RELATED"/>
    <property type="match status" value="1"/>
</dbReference>
<evidence type="ECO:0000259" key="5">
    <source>
        <dbReference type="PROSITE" id="PS51736"/>
    </source>
</evidence>
<dbReference type="InterPro" id="IPR006118">
    <property type="entry name" value="Recombinase_CS"/>
</dbReference>
<dbReference type="EMBL" id="CP013655">
    <property type="protein sequence ID" value="ALS38492.1"/>
    <property type="molecule type" value="Genomic_DNA"/>
</dbReference>
<dbReference type="InterPro" id="IPR006119">
    <property type="entry name" value="Resolv_N"/>
</dbReference>
<dbReference type="RefSeq" id="WP_208928042.1">
    <property type="nucleotide sequence ID" value="NZ_CP013655.1"/>
</dbReference>
<dbReference type="Pfam" id="PF00239">
    <property type="entry name" value="Resolvase"/>
    <property type="match status" value="1"/>
</dbReference>
<gene>
    <name evidence="6" type="ORF">ATZ35_15465</name>
</gene>
<evidence type="ECO:0000313" key="7">
    <source>
        <dbReference type="Proteomes" id="UP000067523"/>
    </source>
</evidence>
<proteinExistence type="predicted"/>
<dbReference type="InterPro" id="IPR036162">
    <property type="entry name" value="Resolvase-like_N_sf"/>
</dbReference>
<evidence type="ECO:0000256" key="2">
    <source>
        <dbReference type="ARBA" id="ARBA00023125"/>
    </source>
</evidence>
<dbReference type="PROSITE" id="PS00398">
    <property type="entry name" value="RECOMBINASES_2"/>
    <property type="match status" value="1"/>
</dbReference>
<evidence type="ECO:0000256" key="3">
    <source>
        <dbReference type="ARBA" id="ARBA00023172"/>
    </source>
</evidence>
<dbReference type="AlphaFoldDB" id="A0A0U2VM07"/>